<evidence type="ECO:0000256" key="3">
    <source>
        <dbReference type="ARBA" id="ARBA00022692"/>
    </source>
</evidence>
<evidence type="ECO:0000259" key="7">
    <source>
        <dbReference type="PROSITE" id="PS50850"/>
    </source>
</evidence>
<dbReference type="GO" id="GO:0016020">
    <property type="term" value="C:membrane"/>
    <property type="evidence" value="ECO:0007669"/>
    <property type="project" value="UniProtKB-SubCell"/>
</dbReference>
<evidence type="ECO:0000313" key="8">
    <source>
        <dbReference type="EMBL" id="HEU97382.1"/>
    </source>
</evidence>
<name>A0A7C2UIW4_9CREN</name>
<dbReference type="Gene3D" id="1.20.1250.20">
    <property type="entry name" value="MFS general substrate transporter like domains"/>
    <property type="match status" value="1"/>
</dbReference>
<evidence type="ECO:0000256" key="5">
    <source>
        <dbReference type="ARBA" id="ARBA00023136"/>
    </source>
</evidence>
<dbReference type="InterPro" id="IPR036259">
    <property type="entry name" value="MFS_trans_sf"/>
</dbReference>
<reference evidence="8" key="1">
    <citation type="journal article" date="2020" name="mSystems">
        <title>Genome- and Community-Level Interaction Insights into Carbon Utilization and Element Cycling Functions of Hydrothermarchaeota in Hydrothermal Sediment.</title>
        <authorList>
            <person name="Zhou Z."/>
            <person name="Liu Y."/>
            <person name="Xu W."/>
            <person name="Pan J."/>
            <person name="Luo Z.H."/>
            <person name="Li M."/>
        </authorList>
    </citation>
    <scope>NUCLEOTIDE SEQUENCE [LARGE SCALE GENOMIC DNA]</scope>
    <source>
        <strain evidence="8">SpSt-1259</strain>
    </source>
</reference>
<feature type="transmembrane region" description="Helical" evidence="6">
    <location>
        <begin position="330"/>
        <end position="351"/>
    </location>
</feature>
<keyword evidence="5 6" id="KW-0472">Membrane</keyword>
<keyword evidence="4 6" id="KW-1133">Transmembrane helix</keyword>
<evidence type="ECO:0000256" key="1">
    <source>
        <dbReference type="ARBA" id="ARBA00004141"/>
    </source>
</evidence>
<feature type="transmembrane region" description="Helical" evidence="6">
    <location>
        <begin position="425"/>
        <end position="446"/>
    </location>
</feature>
<dbReference type="Proteomes" id="UP000885664">
    <property type="component" value="Unassembled WGS sequence"/>
</dbReference>
<organism evidence="8">
    <name type="scientific">Fervidicoccus fontis</name>
    <dbReference type="NCBI Taxonomy" id="683846"/>
    <lineage>
        <taxon>Archaea</taxon>
        <taxon>Thermoproteota</taxon>
        <taxon>Thermoprotei</taxon>
        <taxon>Fervidicoccales</taxon>
        <taxon>Fervidicoccaceae</taxon>
        <taxon>Fervidicoccus</taxon>
    </lineage>
</organism>
<sequence>MREESHRGIALSKRPWILLLSTTLASSLVPFLSSSVSVALPAIAESVSISISKANWVNNSFLIPLAASVLIAGRIGDWWGRGRVYLLGLLMFVASSALILVPSNDFHLLLLTRAFQGISGAFVTSVAVSLLSEAFPPNMRGRVIGINTMAVYVGLSLGPMLGGALTSFLGWRSIFLFSLVISALSLSLALRSVDIGRGSMNPPKAPESAVFLASTALIATGTSLMAIPVAGAGLVALGTAAFIALLLFEKRRGALIHPALLRPRLVMSYSAAMLNYSATFALTVLLSLYLENMKGMTPFEAGMVLTIQPVIQAALSPVAGFMAEKVDPSMIATIGMGIISYGIFSLIPVISINRISLLYASLALLGIGFALFASPNTTAVVSLTPREAYASSLAFLATMRYFGQALSTSVIISVESLISSIESSIFVSLEIYVTLSIIGTILSYLARKR</sequence>
<dbReference type="AlphaFoldDB" id="A0A7C2UIW4"/>
<dbReference type="Pfam" id="PF07690">
    <property type="entry name" value="MFS_1"/>
    <property type="match status" value="1"/>
</dbReference>
<feature type="domain" description="Major facilitator superfamily (MFS) profile" evidence="7">
    <location>
        <begin position="18"/>
        <end position="449"/>
    </location>
</feature>
<feature type="transmembrane region" description="Helical" evidence="6">
    <location>
        <begin position="357"/>
        <end position="381"/>
    </location>
</feature>
<protein>
    <submittedName>
        <fullName evidence="8">MFS transporter</fullName>
    </submittedName>
</protein>
<feature type="transmembrane region" description="Helical" evidence="6">
    <location>
        <begin position="114"/>
        <end position="131"/>
    </location>
</feature>
<evidence type="ECO:0000256" key="2">
    <source>
        <dbReference type="ARBA" id="ARBA00022448"/>
    </source>
</evidence>
<dbReference type="CDD" id="cd17321">
    <property type="entry name" value="MFS_MMR_MDR_like"/>
    <property type="match status" value="1"/>
</dbReference>
<feature type="transmembrane region" description="Helical" evidence="6">
    <location>
        <begin position="56"/>
        <end position="72"/>
    </location>
</feature>
<comment type="caution">
    <text evidence="8">The sequence shown here is derived from an EMBL/GenBank/DDBJ whole genome shotgun (WGS) entry which is preliminary data.</text>
</comment>
<dbReference type="InterPro" id="IPR020846">
    <property type="entry name" value="MFS_dom"/>
</dbReference>
<feature type="transmembrane region" description="Helical" evidence="6">
    <location>
        <begin position="84"/>
        <end position="102"/>
    </location>
</feature>
<evidence type="ECO:0000256" key="6">
    <source>
        <dbReference type="SAM" id="Phobius"/>
    </source>
</evidence>
<dbReference type="Gene3D" id="1.20.1720.10">
    <property type="entry name" value="Multidrug resistance protein D"/>
    <property type="match status" value="1"/>
</dbReference>
<feature type="transmembrane region" description="Helical" evidence="6">
    <location>
        <begin position="230"/>
        <end position="248"/>
    </location>
</feature>
<feature type="transmembrane region" description="Helical" evidence="6">
    <location>
        <begin position="269"/>
        <end position="290"/>
    </location>
</feature>
<keyword evidence="2" id="KW-0813">Transport</keyword>
<dbReference type="EMBL" id="DSFE01000022">
    <property type="protein sequence ID" value="HEU97382.1"/>
    <property type="molecule type" value="Genomic_DNA"/>
</dbReference>
<gene>
    <name evidence="8" type="ORF">ENO36_00800</name>
</gene>
<dbReference type="PROSITE" id="PS50850">
    <property type="entry name" value="MFS"/>
    <property type="match status" value="1"/>
</dbReference>
<feature type="transmembrane region" description="Helical" evidence="6">
    <location>
        <begin position="302"/>
        <end position="323"/>
    </location>
</feature>
<dbReference type="SUPFAM" id="SSF103473">
    <property type="entry name" value="MFS general substrate transporter"/>
    <property type="match status" value="1"/>
</dbReference>
<dbReference type="PANTHER" id="PTHR42718">
    <property type="entry name" value="MAJOR FACILITATOR SUPERFAMILY MULTIDRUG TRANSPORTER MFSC"/>
    <property type="match status" value="1"/>
</dbReference>
<feature type="transmembrane region" description="Helical" evidence="6">
    <location>
        <begin position="174"/>
        <end position="193"/>
    </location>
</feature>
<dbReference type="GO" id="GO:0022857">
    <property type="term" value="F:transmembrane transporter activity"/>
    <property type="evidence" value="ECO:0007669"/>
    <property type="project" value="InterPro"/>
</dbReference>
<feature type="transmembrane region" description="Helical" evidence="6">
    <location>
        <begin position="143"/>
        <end position="162"/>
    </location>
</feature>
<accession>A0A7C2UIW4</accession>
<proteinExistence type="predicted"/>
<dbReference type="PANTHER" id="PTHR42718:SF9">
    <property type="entry name" value="MAJOR FACILITATOR SUPERFAMILY MULTIDRUG TRANSPORTER MFSC"/>
    <property type="match status" value="1"/>
</dbReference>
<dbReference type="InterPro" id="IPR011701">
    <property type="entry name" value="MFS"/>
</dbReference>
<evidence type="ECO:0000256" key="4">
    <source>
        <dbReference type="ARBA" id="ARBA00022989"/>
    </source>
</evidence>
<keyword evidence="3 6" id="KW-0812">Transmembrane</keyword>
<comment type="subcellular location">
    <subcellularLocation>
        <location evidence="1">Membrane</location>
        <topology evidence="1">Multi-pass membrane protein</topology>
    </subcellularLocation>
</comment>